<reference evidence="2 3" key="1">
    <citation type="submission" date="2017-12" db="EMBL/GenBank/DDBJ databases">
        <title>Sequencing the genomes of 1000 Actinobacteria strains.</title>
        <authorList>
            <person name="Klenk H.-P."/>
        </authorList>
    </citation>
    <scope>NUCLEOTIDE SEQUENCE [LARGE SCALE GENOMIC DNA]</scope>
    <source>
        <strain evidence="2 3">DSM 12806</strain>
    </source>
</reference>
<sequence length="162" mass="16843">MPRRAVVTVSLLAALVLVLAAGAVAWVGARDRSTLGGDQQRVGSLADLAGTWTAVNDTTTPARLVAPVVLTVEGDRLAVRTGCNSAGATVAVRDSRLVLVGGGLMTTEMACLDAGVTAQEDWVVAMLTARPRLEHAGPTLALHWGPGERYWLGFERTTPATG</sequence>
<dbReference type="OrthoDB" id="4866352at2"/>
<dbReference type="AlphaFoldDB" id="A0A2N3YJH0"/>
<keyword evidence="3" id="KW-1185">Reference proteome</keyword>
<accession>A0A2N3YJH0</accession>
<name>A0A2N3YJH0_9MICO</name>
<dbReference type="Pfam" id="PF03724">
    <property type="entry name" value="META"/>
    <property type="match status" value="1"/>
</dbReference>
<feature type="domain" description="DUF306" evidence="1">
    <location>
        <begin position="48"/>
        <end position="145"/>
    </location>
</feature>
<protein>
    <submittedName>
        <fullName evidence="2">META domain-containing protein</fullName>
    </submittedName>
</protein>
<evidence type="ECO:0000259" key="1">
    <source>
        <dbReference type="Pfam" id="PF03724"/>
    </source>
</evidence>
<dbReference type="InterPro" id="IPR038670">
    <property type="entry name" value="HslJ-like_sf"/>
</dbReference>
<organism evidence="2 3">
    <name type="scientific">Phycicoccus duodecadis</name>
    <dbReference type="NCBI Taxonomy" id="173053"/>
    <lineage>
        <taxon>Bacteria</taxon>
        <taxon>Bacillati</taxon>
        <taxon>Actinomycetota</taxon>
        <taxon>Actinomycetes</taxon>
        <taxon>Micrococcales</taxon>
        <taxon>Intrasporangiaceae</taxon>
        <taxon>Phycicoccus</taxon>
    </lineage>
</organism>
<dbReference type="Gene3D" id="2.40.128.270">
    <property type="match status" value="1"/>
</dbReference>
<dbReference type="InterPro" id="IPR005184">
    <property type="entry name" value="DUF306_Meta_HslJ"/>
</dbReference>
<gene>
    <name evidence="2" type="ORF">ATL31_1841</name>
</gene>
<comment type="caution">
    <text evidence="2">The sequence shown here is derived from an EMBL/GenBank/DDBJ whole genome shotgun (WGS) entry which is preliminary data.</text>
</comment>
<evidence type="ECO:0000313" key="2">
    <source>
        <dbReference type="EMBL" id="PKW27012.1"/>
    </source>
</evidence>
<proteinExistence type="predicted"/>
<evidence type="ECO:0000313" key="3">
    <source>
        <dbReference type="Proteomes" id="UP000233781"/>
    </source>
</evidence>
<dbReference type="Proteomes" id="UP000233781">
    <property type="component" value="Unassembled WGS sequence"/>
</dbReference>
<dbReference type="EMBL" id="PJNE01000001">
    <property type="protein sequence ID" value="PKW27012.1"/>
    <property type="molecule type" value="Genomic_DNA"/>
</dbReference>
<dbReference type="RefSeq" id="WP_101395492.1">
    <property type="nucleotide sequence ID" value="NZ_PJNE01000001.1"/>
</dbReference>